<keyword evidence="7 8" id="KW-0472">Membrane</keyword>
<keyword evidence="10" id="KW-1185">Reference proteome</keyword>
<dbReference type="PANTHER" id="PTHR30269">
    <property type="entry name" value="TRANSMEMBRANE PROTEIN YFCA"/>
    <property type="match status" value="1"/>
</dbReference>
<dbReference type="Proteomes" id="UP000238083">
    <property type="component" value="Unassembled WGS sequence"/>
</dbReference>
<dbReference type="EMBL" id="PVZF01000009">
    <property type="protein sequence ID" value="PRY12868.1"/>
    <property type="molecule type" value="Genomic_DNA"/>
</dbReference>
<proteinExistence type="inferred from homology"/>
<evidence type="ECO:0000256" key="3">
    <source>
        <dbReference type="ARBA" id="ARBA00022448"/>
    </source>
</evidence>
<evidence type="ECO:0000256" key="2">
    <source>
        <dbReference type="ARBA" id="ARBA00009142"/>
    </source>
</evidence>
<comment type="subcellular location">
    <subcellularLocation>
        <location evidence="1 8">Cell membrane</location>
        <topology evidence="1 8">Multi-pass membrane protein</topology>
    </subcellularLocation>
</comment>
<evidence type="ECO:0000256" key="1">
    <source>
        <dbReference type="ARBA" id="ARBA00004651"/>
    </source>
</evidence>
<protein>
    <recommendedName>
        <fullName evidence="8">Probable membrane transporter protein</fullName>
    </recommendedName>
</protein>
<evidence type="ECO:0000256" key="6">
    <source>
        <dbReference type="ARBA" id="ARBA00022989"/>
    </source>
</evidence>
<dbReference type="OrthoDB" id="3782574at2"/>
<dbReference type="InterPro" id="IPR052017">
    <property type="entry name" value="TSUP"/>
</dbReference>
<keyword evidence="4 8" id="KW-1003">Cell membrane</keyword>
<dbReference type="PANTHER" id="PTHR30269:SF0">
    <property type="entry name" value="MEMBRANE TRANSPORTER PROTEIN YFCA-RELATED"/>
    <property type="match status" value="1"/>
</dbReference>
<accession>A0A2T0R0P9</accession>
<feature type="transmembrane region" description="Helical" evidence="8">
    <location>
        <begin position="228"/>
        <end position="246"/>
    </location>
</feature>
<evidence type="ECO:0000313" key="10">
    <source>
        <dbReference type="Proteomes" id="UP000238083"/>
    </source>
</evidence>
<keyword evidence="6 8" id="KW-1133">Transmembrane helix</keyword>
<comment type="caution">
    <text evidence="9">The sequence shown here is derived from an EMBL/GenBank/DDBJ whole genome shotgun (WGS) entry which is preliminary data.</text>
</comment>
<evidence type="ECO:0000256" key="8">
    <source>
        <dbReference type="RuleBase" id="RU363041"/>
    </source>
</evidence>
<name>A0A2T0R0P9_9ACTN</name>
<dbReference type="GO" id="GO:0005886">
    <property type="term" value="C:plasma membrane"/>
    <property type="evidence" value="ECO:0007669"/>
    <property type="project" value="UniProtKB-SubCell"/>
</dbReference>
<evidence type="ECO:0000256" key="7">
    <source>
        <dbReference type="ARBA" id="ARBA00023136"/>
    </source>
</evidence>
<gene>
    <name evidence="9" type="ORF">CLV37_10953</name>
</gene>
<dbReference type="Pfam" id="PF01925">
    <property type="entry name" value="TauE"/>
    <property type="match status" value="1"/>
</dbReference>
<organism evidence="9 10">
    <name type="scientific">Kineococcus rhizosphaerae</name>
    <dbReference type="NCBI Taxonomy" id="559628"/>
    <lineage>
        <taxon>Bacteria</taxon>
        <taxon>Bacillati</taxon>
        <taxon>Actinomycetota</taxon>
        <taxon>Actinomycetes</taxon>
        <taxon>Kineosporiales</taxon>
        <taxon>Kineosporiaceae</taxon>
        <taxon>Kineococcus</taxon>
    </lineage>
</organism>
<feature type="transmembrane region" description="Helical" evidence="8">
    <location>
        <begin position="42"/>
        <end position="62"/>
    </location>
</feature>
<evidence type="ECO:0000256" key="5">
    <source>
        <dbReference type="ARBA" id="ARBA00022692"/>
    </source>
</evidence>
<evidence type="ECO:0000256" key="4">
    <source>
        <dbReference type="ARBA" id="ARBA00022475"/>
    </source>
</evidence>
<sequence>MPPTEIPLLLLAGVASGLVGSTAGLASLVSYPALLLTGLSPLAANVTNSVALLGVTAGTAAGSRPELAGQGARMRRLLPIAAAGGAVGAVLLLALPPGAFELAVPFLVAGASLTLLLQPRLKHLQPGRFSANNPLVLTAIFLVGIYGGYFGAAAGVLMLALSEVLHAQSLARNNALKNMLTGAANTVAAVGFAAFGPVHWWAALALGAGCVAGGRLGPAIVRRVDPRVLRVVIAVAGFALAVRLFVTR</sequence>
<keyword evidence="5 8" id="KW-0812">Transmembrane</keyword>
<evidence type="ECO:0000313" key="9">
    <source>
        <dbReference type="EMBL" id="PRY12868.1"/>
    </source>
</evidence>
<dbReference type="RefSeq" id="WP_106212710.1">
    <property type="nucleotide sequence ID" value="NZ_PVZF01000009.1"/>
</dbReference>
<feature type="transmembrane region" description="Helical" evidence="8">
    <location>
        <begin position="137"/>
        <end position="161"/>
    </location>
</feature>
<keyword evidence="3" id="KW-0813">Transport</keyword>
<dbReference type="AlphaFoldDB" id="A0A2T0R0P9"/>
<reference evidence="9 10" key="1">
    <citation type="submission" date="2018-03" db="EMBL/GenBank/DDBJ databases">
        <title>Genomic Encyclopedia of Archaeal and Bacterial Type Strains, Phase II (KMG-II): from individual species to whole genera.</title>
        <authorList>
            <person name="Goeker M."/>
        </authorList>
    </citation>
    <scope>NUCLEOTIDE SEQUENCE [LARGE SCALE GENOMIC DNA]</scope>
    <source>
        <strain evidence="9 10">DSM 19711</strain>
    </source>
</reference>
<dbReference type="InterPro" id="IPR002781">
    <property type="entry name" value="TM_pro_TauE-like"/>
</dbReference>
<comment type="similarity">
    <text evidence="2 8">Belongs to the 4-toluene sulfonate uptake permease (TSUP) (TC 2.A.102) family.</text>
</comment>
<feature type="transmembrane region" description="Helical" evidence="8">
    <location>
        <begin position="74"/>
        <end position="93"/>
    </location>
</feature>